<feature type="compositionally biased region" description="Polar residues" evidence="1">
    <location>
        <begin position="58"/>
        <end position="95"/>
    </location>
</feature>
<dbReference type="EMBL" id="JAHBCI010000005">
    <property type="protein sequence ID" value="KAG9500871.1"/>
    <property type="molecule type" value="Genomic_DNA"/>
</dbReference>
<organism evidence="2 3">
    <name type="scientific">Fusarium musae</name>
    <dbReference type="NCBI Taxonomy" id="1042133"/>
    <lineage>
        <taxon>Eukaryota</taxon>
        <taxon>Fungi</taxon>
        <taxon>Dikarya</taxon>
        <taxon>Ascomycota</taxon>
        <taxon>Pezizomycotina</taxon>
        <taxon>Sordariomycetes</taxon>
        <taxon>Hypocreomycetidae</taxon>
        <taxon>Hypocreales</taxon>
        <taxon>Nectriaceae</taxon>
        <taxon>Fusarium</taxon>
    </lineage>
</organism>
<dbReference type="Proteomes" id="UP000827133">
    <property type="component" value="Unassembled WGS sequence"/>
</dbReference>
<feature type="compositionally biased region" description="Low complexity" evidence="1">
    <location>
        <begin position="96"/>
        <end position="108"/>
    </location>
</feature>
<sequence length="586" mass="64213">MSERNQTQGEAAGGGGPSSHHGGRGGRGGRGRGRGGGGYNNGNYQGYNQNPQMGQGYSQNFQGFNQNPPIGQGYNTYQFQPNLPWQAGNEPSNPFSQSHQGSQTQQSQNNGRQELVRRKRPKKVHDVNEVIMGKVQTDKGPALDVFNDSKGGGRQAKFHKQITIAGMKFETNARQTLSELRQSAKRQFKEDDEIHAMLWKAPEPYRGNKAHAEPVTFFEPVSRPMPGPGHDGFEDPETLPDAVGTDQEFPLLPWTTDFAKDALNGDNRGAAEELLILMRNNHDMERSLCPTDRSTDSWAKAQETYGGEPKNFYAKLDEMKAASGQQRVANAGAQGRRGLAFVAAERNDIASSSSQTWPTQQPRTGQQSMVPVATQSNQGPLTSRAAVAGPSQANPATTVDTPRELTKRDRVAVAQENPVLPPNVAECAVQDVELDFSTGDMEATTDEIHSAKIVNFGYGIPSEDGPQKWFKLSLLEAKNTHVEVTASTRLQGAHRPKNKVMKDRIDIIAAFFEEGCNTEPTRYRKECAPLGVGGRYEYERVGHVGFDGALACLDLDILSLEARARFTNTQTDSDDDREGPPRETSI</sequence>
<feature type="region of interest" description="Disordered" evidence="1">
    <location>
        <begin position="350"/>
        <end position="369"/>
    </location>
</feature>
<keyword evidence="3" id="KW-1185">Reference proteome</keyword>
<feature type="region of interest" description="Disordered" evidence="1">
    <location>
        <begin position="1"/>
        <end position="124"/>
    </location>
</feature>
<protein>
    <submittedName>
        <fullName evidence="2">Uncharacterized protein</fullName>
    </submittedName>
</protein>
<proteinExistence type="predicted"/>
<name>A0A9P8IN12_9HYPO</name>
<feature type="compositionally biased region" description="Basic residues" evidence="1">
    <location>
        <begin position="21"/>
        <end position="33"/>
    </location>
</feature>
<dbReference type="GeneID" id="68314408"/>
<accession>A0A9P8IN12</accession>
<reference evidence="2" key="1">
    <citation type="journal article" date="2021" name="Mol. Plant Microbe Interact.">
        <title>Telomere to telomere genome assembly of Fusarium musae F31, causal agent of crown rot disease of banana.</title>
        <authorList>
            <person name="Degradi L."/>
            <person name="Tava V."/>
            <person name="Kunova A."/>
            <person name="Cortesi P."/>
            <person name="Saracchi M."/>
            <person name="Pasquali M."/>
        </authorList>
    </citation>
    <scope>NUCLEOTIDE SEQUENCE</scope>
    <source>
        <strain evidence="2">F31</strain>
    </source>
</reference>
<feature type="compositionally biased region" description="Polar residues" evidence="1">
    <location>
        <begin position="355"/>
        <end position="369"/>
    </location>
</feature>
<comment type="caution">
    <text evidence="2">The sequence shown here is derived from an EMBL/GenBank/DDBJ whole genome shotgun (WGS) entry which is preliminary data.</text>
</comment>
<gene>
    <name evidence="2" type="ORF">J7337_006552</name>
</gene>
<evidence type="ECO:0000313" key="3">
    <source>
        <dbReference type="Proteomes" id="UP000827133"/>
    </source>
</evidence>
<evidence type="ECO:0000313" key="2">
    <source>
        <dbReference type="EMBL" id="KAG9500871.1"/>
    </source>
</evidence>
<feature type="compositionally biased region" description="Polar residues" evidence="1">
    <location>
        <begin position="391"/>
        <end position="400"/>
    </location>
</feature>
<dbReference type="KEGG" id="fmu:J7337_006552"/>
<feature type="region of interest" description="Disordered" evidence="1">
    <location>
        <begin position="382"/>
        <end position="402"/>
    </location>
</feature>
<dbReference type="AlphaFoldDB" id="A0A9P8IN12"/>
<dbReference type="RefSeq" id="XP_044679871.1">
    <property type="nucleotide sequence ID" value="XM_044824214.1"/>
</dbReference>
<feature type="compositionally biased region" description="Low complexity" evidence="1">
    <location>
        <begin position="41"/>
        <end position="57"/>
    </location>
</feature>
<evidence type="ECO:0000256" key="1">
    <source>
        <dbReference type="SAM" id="MobiDB-lite"/>
    </source>
</evidence>